<dbReference type="InterPro" id="IPR036663">
    <property type="entry name" value="Fumarylacetoacetase_C_sf"/>
</dbReference>
<accession>A0A7H0SM58</accession>
<dbReference type="EMBL" id="CP046884">
    <property type="protein sequence ID" value="QNQ89633.1"/>
    <property type="molecule type" value="Genomic_DNA"/>
</dbReference>
<evidence type="ECO:0000313" key="4">
    <source>
        <dbReference type="Proteomes" id="UP000516320"/>
    </source>
</evidence>
<dbReference type="PANTHER" id="PTHR30143">
    <property type="entry name" value="ACID HYDRATASE"/>
    <property type="match status" value="1"/>
</dbReference>
<feature type="domain" description="Fumarylacetoacetase-like C-terminal" evidence="2">
    <location>
        <begin position="82"/>
        <end position="258"/>
    </location>
</feature>
<name>A0A7H0SM58_9CORY</name>
<dbReference type="RefSeq" id="WP_187975086.1">
    <property type="nucleotide sequence ID" value="NZ_CP046884.1"/>
</dbReference>
<keyword evidence="4" id="KW-1185">Reference proteome</keyword>
<dbReference type="Gene3D" id="3.90.850.10">
    <property type="entry name" value="Fumarylacetoacetase-like, C-terminal domain"/>
    <property type="match status" value="1"/>
</dbReference>
<organism evidence="3 4">
    <name type="scientific">Corynebacterium poyangense</name>
    <dbReference type="NCBI Taxonomy" id="2684405"/>
    <lineage>
        <taxon>Bacteria</taxon>
        <taxon>Bacillati</taxon>
        <taxon>Actinomycetota</taxon>
        <taxon>Actinomycetes</taxon>
        <taxon>Mycobacteriales</taxon>
        <taxon>Corynebacteriaceae</taxon>
        <taxon>Corynebacterium</taxon>
    </lineage>
</organism>
<evidence type="ECO:0000256" key="1">
    <source>
        <dbReference type="ARBA" id="ARBA00023239"/>
    </source>
</evidence>
<sequence length="262" mass="28047">MTSPRDEALRTVAEELFAVYDTKEPVTPPRTSIPGLSLESAYRIQQFQEDMFLARGDRIAGRKIGLTSRAMQEQLGVDSPDFGFFTDQMCLQGQDTISADRFLAPKVEPELAFHLGTSLNPGANLEEISAAISGCYLAVEIIDSRVKDWDIQLVDTVADNASCGAVVLSDQPVDIALEDLSSVSLTMYRNSVAVGSGTGTAVMGNPIKPLEWLNNTLSSLGTPLQAGDIILTGSFCAAAPLAAGDLIEVDYGPYGTLRLHCV</sequence>
<proteinExistence type="predicted"/>
<evidence type="ECO:0000313" key="3">
    <source>
        <dbReference type="EMBL" id="QNQ89633.1"/>
    </source>
</evidence>
<dbReference type="AlphaFoldDB" id="A0A7H0SM58"/>
<dbReference type="GO" id="GO:0008684">
    <property type="term" value="F:2-oxopent-4-enoate hydratase activity"/>
    <property type="evidence" value="ECO:0007669"/>
    <property type="project" value="TreeGrafter"/>
</dbReference>
<dbReference type="PANTHER" id="PTHR30143:SF0">
    <property type="entry name" value="2-KETO-4-PENTENOATE HYDRATASE"/>
    <property type="match status" value="1"/>
</dbReference>
<dbReference type="GO" id="GO:0005737">
    <property type="term" value="C:cytoplasm"/>
    <property type="evidence" value="ECO:0007669"/>
    <property type="project" value="TreeGrafter"/>
</dbReference>
<dbReference type="SUPFAM" id="SSF56529">
    <property type="entry name" value="FAH"/>
    <property type="match status" value="1"/>
</dbReference>
<keyword evidence="1" id="KW-0456">Lyase</keyword>
<dbReference type="InterPro" id="IPR050772">
    <property type="entry name" value="Hydratase-Decarb/MhpD_sf"/>
</dbReference>
<gene>
    <name evidence="3" type="ORF">GP475_02495</name>
</gene>
<evidence type="ECO:0000259" key="2">
    <source>
        <dbReference type="Pfam" id="PF01557"/>
    </source>
</evidence>
<dbReference type="InterPro" id="IPR011234">
    <property type="entry name" value="Fumarylacetoacetase-like_C"/>
</dbReference>
<dbReference type="Proteomes" id="UP000516320">
    <property type="component" value="Chromosome"/>
</dbReference>
<protein>
    <submittedName>
        <fullName evidence="3">2-oxopent-4-enoate hydratase</fullName>
    </submittedName>
</protein>
<reference evidence="3 4" key="1">
    <citation type="submission" date="2019-12" db="EMBL/GenBank/DDBJ databases">
        <title>Corynebacterium sp. nov., isolated from feces of the Anser Albifrons in China.</title>
        <authorList>
            <person name="Liu Q."/>
        </authorList>
    </citation>
    <scope>NUCLEOTIDE SEQUENCE [LARGE SCALE GENOMIC DNA]</scope>
    <source>
        <strain evidence="3 4">4H37-19</strain>
    </source>
</reference>
<dbReference type="Pfam" id="PF01557">
    <property type="entry name" value="FAA_hydrolase"/>
    <property type="match status" value="1"/>
</dbReference>
<dbReference type="KEGG" id="cpoy:GP475_02495"/>